<evidence type="ECO:0000313" key="3">
    <source>
        <dbReference type="Proteomes" id="UP000555552"/>
    </source>
</evidence>
<sequence length="254" mass="27170">MSRWDSAAMKRLGQVAADLHEVGVVTQVATLARSTWSTNLERHEPELGDTPLLLGLQCAENLAQRVHRHYRALRPAPGSHGPASGTTAVTVSFVERALIVKAAGVELQLRKAPAGGGLVPDWAAMSHADGVHRLAAADANSLAYRPEASDQDGRPSTLPSEDALWPLGDAGALRQVSLVWAGTEDGARTSGWLGFPSSGDIPWFAVQPLWWDEAGQDPGSRRRESSRTSDGFADRPAPTPVLRPRTQPRESEGA</sequence>
<accession>A0A849BH27</accession>
<proteinExistence type="predicted"/>
<dbReference type="Proteomes" id="UP000555552">
    <property type="component" value="Unassembled WGS sequence"/>
</dbReference>
<feature type="region of interest" description="Disordered" evidence="1">
    <location>
        <begin position="212"/>
        <end position="254"/>
    </location>
</feature>
<comment type="caution">
    <text evidence="2">The sequence shown here is derived from an EMBL/GenBank/DDBJ whole genome shotgun (WGS) entry which is preliminary data.</text>
</comment>
<organism evidence="2 3">
    <name type="scientific">Pseudokineococcus marinus</name>
    <dbReference type="NCBI Taxonomy" id="351215"/>
    <lineage>
        <taxon>Bacteria</taxon>
        <taxon>Bacillati</taxon>
        <taxon>Actinomycetota</taxon>
        <taxon>Actinomycetes</taxon>
        <taxon>Kineosporiales</taxon>
        <taxon>Kineosporiaceae</taxon>
        <taxon>Pseudokineococcus</taxon>
    </lineage>
</organism>
<keyword evidence="3" id="KW-1185">Reference proteome</keyword>
<protein>
    <submittedName>
        <fullName evidence="2">Uncharacterized protein</fullName>
    </submittedName>
</protein>
<dbReference type="EMBL" id="JABEMA010000010">
    <property type="protein sequence ID" value="NNH21871.1"/>
    <property type="molecule type" value="Genomic_DNA"/>
</dbReference>
<reference evidence="2 3" key="1">
    <citation type="submission" date="2020-05" db="EMBL/GenBank/DDBJ databases">
        <title>MicrobeNet Type strains.</title>
        <authorList>
            <person name="Nicholson A.C."/>
        </authorList>
    </citation>
    <scope>NUCLEOTIDE SEQUENCE [LARGE SCALE GENOMIC DNA]</scope>
    <source>
        <strain evidence="2 3">JCM 14547</strain>
    </source>
</reference>
<gene>
    <name evidence="2" type="ORF">HLB09_01975</name>
</gene>
<name>A0A849BH27_9ACTN</name>
<evidence type="ECO:0000313" key="2">
    <source>
        <dbReference type="EMBL" id="NNH21871.1"/>
    </source>
</evidence>
<evidence type="ECO:0000256" key="1">
    <source>
        <dbReference type="SAM" id="MobiDB-lite"/>
    </source>
</evidence>
<dbReference type="RefSeq" id="WP_171201728.1">
    <property type="nucleotide sequence ID" value="NZ_BAAANP010000015.1"/>
</dbReference>
<dbReference type="AlphaFoldDB" id="A0A849BH27"/>